<dbReference type="InterPro" id="IPR036890">
    <property type="entry name" value="HATPase_C_sf"/>
</dbReference>
<protein>
    <recommendedName>
        <fullName evidence="3">histidine kinase</fullName>
        <ecNumber evidence="3">2.7.13.3</ecNumber>
    </recommendedName>
</protein>
<evidence type="ECO:0000256" key="7">
    <source>
        <dbReference type="ARBA" id="ARBA00022741"/>
    </source>
</evidence>
<dbReference type="GO" id="GO:0007234">
    <property type="term" value="P:osmosensory signaling via phosphorelay pathway"/>
    <property type="evidence" value="ECO:0007669"/>
    <property type="project" value="TreeGrafter"/>
</dbReference>
<dbReference type="InterPro" id="IPR003594">
    <property type="entry name" value="HATPase_dom"/>
</dbReference>
<dbReference type="PROSITE" id="PS50109">
    <property type="entry name" value="HIS_KIN"/>
    <property type="match status" value="1"/>
</dbReference>
<organism evidence="14">
    <name type="scientific">hydrothermal vent metagenome</name>
    <dbReference type="NCBI Taxonomy" id="652676"/>
    <lineage>
        <taxon>unclassified sequences</taxon>
        <taxon>metagenomes</taxon>
        <taxon>ecological metagenomes</taxon>
    </lineage>
</organism>
<dbReference type="SUPFAM" id="SSF55874">
    <property type="entry name" value="ATPase domain of HSP90 chaperone/DNA topoisomerase II/histidine kinase"/>
    <property type="match status" value="1"/>
</dbReference>
<evidence type="ECO:0000256" key="8">
    <source>
        <dbReference type="ARBA" id="ARBA00022777"/>
    </source>
</evidence>
<keyword evidence="6" id="KW-0808">Transferase</keyword>
<evidence type="ECO:0000256" key="10">
    <source>
        <dbReference type="ARBA" id="ARBA00023012"/>
    </source>
</evidence>
<dbReference type="AlphaFoldDB" id="A0A3B0ZEL6"/>
<evidence type="ECO:0000256" key="11">
    <source>
        <dbReference type="ARBA" id="ARBA00023136"/>
    </source>
</evidence>
<gene>
    <name evidence="14" type="ORF">MNBD_GAMMA13-1317</name>
</gene>
<evidence type="ECO:0000256" key="5">
    <source>
        <dbReference type="ARBA" id="ARBA00022553"/>
    </source>
</evidence>
<dbReference type="CDD" id="cd06225">
    <property type="entry name" value="HAMP"/>
    <property type="match status" value="1"/>
</dbReference>
<dbReference type="GO" id="GO:0030295">
    <property type="term" value="F:protein kinase activator activity"/>
    <property type="evidence" value="ECO:0007669"/>
    <property type="project" value="TreeGrafter"/>
</dbReference>
<dbReference type="GO" id="GO:0000156">
    <property type="term" value="F:phosphorelay response regulator activity"/>
    <property type="evidence" value="ECO:0007669"/>
    <property type="project" value="TreeGrafter"/>
</dbReference>
<dbReference type="CDD" id="cd00082">
    <property type="entry name" value="HisKA"/>
    <property type="match status" value="1"/>
</dbReference>
<dbReference type="FunFam" id="1.10.287.130:FF:000070">
    <property type="entry name" value="Histidine kinase sensor protein"/>
    <property type="match status" value="1"/>
</dbReference>
<evidence type="ECO:0000256" key="1">
    <source>
        <dbReference type="ARBA" id="ARBA00000085"/>
    </source>
</evidence>
<evidence type="ECO:0000256" key="4">
    <source>
        <dbReference type="ARBA" id="ARBA00022475"/>
    </source>
</evidence>
<keyword evidence="7" id="KW-0547">Nucleotide-binding</keyword>
<dbReference type="SMART" id="SM00387">
    <property type="entry name" value="HATPase_c"/>
    <property type="match status" value="1"/>
</dbReference>
<proteinExistence type="predicted"/>
<evidence type="ECO:0000256" key="3">
    <source>
        <dbReference type="ARBA" id="ARBA00012438"/>
    </source>
</evidence>
<dbReference type="InterPro" id="IPR003660">
    <property type="entry name" value="HAMP_dom"/>
</dbReference>
<dbReference type="PANTHER" id="PTHR42878:SF15">
    <property type="entry name" value="BACTERIOPHYTOCHROME"/>
    <property type="match status" value="1"/>
</dbReference>
<dbReference type="InterPro" id="IPR004358">
    <property type="entry name" value="Sig_transdc_His_kin-like_C"/>
</dbReference>
<keyword evidence="8" id="KW-0418">Kinase</keyword>
<dbReference type="PRINTS" id="PR00344">
    <property type="entry name" value="BCTRLSENSOR"/>
</dbReference>
<dbReference type="PROSITE" id="PS50885">
    <property type="entry name" value="HAMP"/>
    <property type="match status" value="1"/>
</dbReference>
<dbReference type="GO" id="GO:0005886">
    <property type="term" value="C:plasma membrane"/>
    <property type="evidence" value="ECO:0007669"/>
    <property type="project" value="UniProtKB-SubCell"/>
</dbReference>
<feature type="domain" description="HAMP" evidence="13">
    <location>
        <begin position="1"/>
        <end position="32"/>
    </location>
</feature>
<dbReference type="GO" id="GO:0000155">
    <property type="term" value="F:phosphorelay sensor kinase activity"/>
    <property type="evidence" value="ECO:0007669"/>
    <property type="project" value="InterPro"/>
</dbReference>
<evidence type="ECO:0000256" key="9">
    <source>
        <dbReference type="ARBA" id="ARBA00022840"/>
    </source>
</evidence>
<keyword evidence="4" id="KW-1003">Cell membrane</keyword>
<keyword evidence="9" id="KW-0067">ATP-binding</keyword>
<evidence type="ECO:0000259" key="12">
    <source>
        <dbReference type="PROSITE" id="PS50109"/>
    </source>
</evidence>
<dbReference type="EC" id="2.7.13.3" evidence="3"/>
<dbReference type="InterPro" id="IPR050351">
    <property type="entry name" value="BphY/WalK/GraS-like"/>
</dbReference>
<dbReference type="InterPro" id="IPR036097">
    <property type="entry name" value="HisK_dim/P_sf"/>
</dbReference>
<evidence type="ECO:0000313" key="14">
    <source>
        <dbReference type="EMBL" id="VAW79146.1"/>
    </source>
</evidence>
<dbReference type="Gene3D" id="1.10.287.130">
    <property type="match status" value="1"/>
</dbReference>
<dbReference type="InterPro" id="IPR005467">
    <property type="entry name" value="His_kinase_dom"/>
</dbReference>
<comment type="subcellular location">
    <subcellularLocation>
        <location evidence="2">Cell membrane</location>
    </subcellularLocation>
</comment>
<dbReference type="EMBL" id="UOFK01000181">
    <property type="protein sequence ID" value="VAW79146.1"/>
    <property type="molecule type" value="Genomic_DNA"/>
</dbReference>
<feature type="domain" description="Histidine kinase" evidence="12">
    <location>
        <begin position="65"/>
        <end position="278"/>
    </location>
</feature>
<dbReference type="GO" id="GO:0005524">
    <property type="term" value="F:ATP binding"/>
    <property type="evidence" value="ECO:0007669"/>
    <property type="project" value="UniProtKB-KW"/>
</dbReference>
<dbReference type="Pfam" id="PF00512">
    <property type="entry name" value="HisKA"/>
    <property type="match status" value="1"/>
</dbReference>
<dbReference type="InterPro" id="IPR003661">
    <property type="entry name" value="HisK_dim/P_dom"/>
</dbReference>
<dbReference type="SUPFAM" id="SSF47384">
    <property type="entry name" value="Homodimeric domain of signal transducing histidine kinase"/>
    <property type="match status" value="1"/>
</dbReference>
<keyword evidence="11" id="KW-0472">Membrane</keyword>
<dbReference type="SMART" id="SM00388">
    <property type="entry name" value="HisKA"/>
    <property type="match status" value="1"/>
</dbReference>
<sequence length="282" mass="31704">YSVRAIKHSDDELGKLVDSFNNMLDTIESQNRHLTNARDELEHLVSKRTTELQTSNSELEAFCYSVSHDLRAPLRSIHGFSQALLEDNEAQLDDDGKDHLTRVMRSANRMSTLIDELLNLSRVSRCELKPQPVDMSQMVKEIADELLIEPDQKISLHIQPDIQGYGDPVLIRVVLDNLVGNAAKYSSHEKESHISFGQSLQSDSAAFWVKDNGVGFDMRYANKLFGAFQRLHRADEFEGTGIGLATVARIVHRHGGEIWAASEVNNGACFHFTLTSNDNDRL</sequence>
<accession>A0A3B0ZEL6</accession>
<evidence type="ECO:0000259" key="13">
    <source>
        <dbReference type="PROSITE" id="PS50885"/>
    </source>
</evidence>
<evidence type="ECO:0000256" key="2">
    <source>
        <dbReference type="ARBA" id="ARBA00004236"/>
    </source>
</evidence>
<keyword evidence="5" id="KW-0597">Phosphoprotein</keyword>
<dbReference type="Pfam" id="PF02518">
    <property type="entry name" value="HATPase_c"/>
    <property type="match status" value="1"/>
</dbReference>
<dbReference type="PANTHER" id="PTHR42878">
    <property type="entry name" value="TWO-COMPONENT HISTIDINE KINASE"/>
    <property type="match status" value="1"/>
</dbReference>
<dbReference type="Gene3D" id="3.30.565.10">
    <property type="entry name" value="Histidine kinase-like ATPase, C-terminal domain"/>
    <property type="match status" value="1"/>
</dbReference>
<comment type="catalytic activity">
    <reaction evidence="1">
        <text>ATP + protein L-histidine = ADP + protein N-phospho-L-histidine.</text>
        <dbReference type="EC" id="2.7.13.3"/>
    </reaction>
</comment>
<reference evidence="14" key="1">
    <citation type="submission" date="2018-06" db="EMBL/GenBank/DDBJ databases">
        <authorList>
            <person name="Zhirakovskaya E."/>
        </authorList>
    </citation>
    <scope>NUCLEOTIDE SEQUENCE</scope>
</reference>
<keyword evidence="10" id="KW-0902">Two-component regulatory system</keyword>
<name>A0A3B0ZEL6_9ZZZZ</name>
<evidence type="ECO:0000256" key="6">
    <source>
        <dbReference type="ARBA" id="ARBA00022679"/>
    </source>
</evidence>
<dbReference type="FunFam" id="3.30.565.10:FF:000023">
    <property type="entry name" value="PAS domain-containing sensor histidine kinase"/>
    <property type="match status" value="1"/>
</dbReference>
<feature type="non-terminal residue" evidence="14">
    <location>
        <position position="1"/>
    </location>
</feature>